<dbReference type="PANTHER" id="PTHR31635">
    <property type="entry name" value="REVERSE TRANSCRIPTASE DOMAIN-CONTAINING PROTEIN-RELATED"/>
    <property type="match status" value="1"/>
</dbReference>
<accession>A0ABD3I922</accession>
<proteinExistence type="predicted"/>
<protein>
    <recommendedName>
        <fullName evidence="1">Reverse transcriptase domain-containing protein</fullName>
    </recommendedName>
</protein>
<keyword evidence="3" id="KW-1185">Reference proteome</keyword>
<gene>
    <name evidence="2" type="ORF">R1sor_018215</name>
</gene>
<dbReference type="Pfam" id="PF00078">
    <property type="entry name" value="RVT_1"/>
    <property type="match status" value="1"/>
</dbReference>
<dbReference type="EMBL" id="JBJQOH010000001">
    <property type="protein sequence ID" value="KAL3700193.1"/>
    <property type="molecule type" value="Genomic_DNA"/>
</dbReference>
<comment type="caution">
    <text evidence="2">The sequence shown here is derived from an EMBL/GenBank/DDBJ whole genome shotgun (WGS) entry which is preliminary data.</text>
</comment>
<dbReference type="CDD" id="cd01650">
    <property type="entry name" value="RT_nLTR_like"/>
    <property type="match status" value="1"/>
</dbReference>
<sequence>MATRFKSVLPALVDDVQNGFIQGRRITDNILMFKLGQEWSLKSKQPSMFIKLDFEKAFDRIDHQYIFDVMQEMGFDSRVLTLIRGFLQGATAKIHSMGWFSKEFPIERGVRQGCPLAPLLFSLVTQPLIQILIDFEKDGKLQGLKLQEGCTMLASMFADDTGVILRDSQENFDNLQQAIKVYEDISGSKLNIQKSLIIPWGRREAPVWMRNCQCKIARRGEVIRYLGYPVGWAITEEDQGDFIIAKIQSKLGSWSYRMLGFAGRLVVIKHILKAIPVHVLTVIPLGRNTLNRLEASCRAFLWGTSNGKKKAPLIAWTDCLKAKMQGGFGIPSFESINATLKLKMCLLAIGAGRDSKWAIAWEKLLKSVTGNSSKKNWTLQEILLADPPTKVGRASTAQALLKVWSAARNHLTLRRSEFCVNGWTPTEVYLCIGVWQRWFSKKIAGAGDALSIEIQDVNWRWSICNKEYTGWSLPTNVRNTLTAPRDYSISALNRKWNSSETTRGWGKRLTRIWKSPLSLADKSWCCKILQKGIPTMQRMLKLKKGDGKCIRCQRHEEDEFHLFWSCTTVRRKWGDFSYLVEGIGLQICGSGSFLQTFDKIFKGRDMAKIAAGVSMLKTIWRERNYITYGGVRKNFPLRSIFRQAVEVLMAYLSSRENSPRVGSRIREAIARLEVAYRRAETAEKRSFDLNARPLQTP</sequence>
<name>A0ABD3I922_9MARC</name>
<dbReference type="PROSITE" id="PS50878">
    <property type="entry name" value="RT_POL"/>
    <property type="match status" value="1"/>
</dbReference>
<organism evidence="2 3">
    <name type="scientific">Riccia sorocarpa</name>
    <dbReference type="NCBI Taxonomy" id="122646"/>
    <lineage>
        <taxon>Eukaryota</taxon>
        <taxon>Viridiplantae</taxon>
        <taxon>Streptophyta</taxon>
        <taxon>Embryophyta</taxon>
        <taxon>Marchantiophyta</taxon>
        <taxon>Marchantiopsida</taxon>
        <taxon>Marchantiidae</taxon>
        <taxon>Marchantiales</taxon>
        <taxon>Ricciaceae</taxon>
        <taxon>Riccia</taxon>
    </lineage>
</organism>
<dbReference type="PANTHER" id="PTHR31635:SF196">
    <property type="entry name" value="REVERSE TRANSCRIPTASE DOMAIN-CONTAINING PROTEIN-RELATED"/>
    <property type="match status" value="1"/>
</dbReference>
<dbReference type="Proteomes" id="UP001633002">
    <property type="component" value="Unassembled WGS sequence"/>
</dbReference>
<dbReference type="InterPro" id="IPR000477">
    <property type="entry name" value="RT_dom"/>
</dbReference>
<dbReference type="InterPro" id="IPR043502">
    <property type="entry name" value="DNA/RNA_pol_sf"/>
</dbReference>
<feature type="domain" description="Reverse transcriptase" evidence="1">
    <location>
        <begin position="1"/>
        <end position="230"/>
    </location>
</feature>
<dbReference type="SUPFAM" id="SSF56672">
    <property type="entry name" value="DNA/RNA polymerases"/>
    <property type="match status" value="1"/>
</dbReference>
<evidence type="ECO:0000259" key="1">
    <source>
        <dbReference type="PROSITE" id="PS50878"/>
    </source>
</evidence>
<dbReference type="AlphaFoldDB" id="A0ABD3I922"/>
<evidence type="ECO:0000313" key="3">
    <source>
        <dbReference type="Proteomes" id="UP001633002"/>
    </source>
</evidence>
<evidence type="ECO:0000313" key="2">
    <source>
        <dbReference type="EMBL" id="KAL3700193.1"/>
    </source>
</evidence>
<reference evidence="2 3" key="1">
    <citation type="submission" date="2024-09" db="EMBL/GenBank/DDBJ databases">
        <title>Chromosome-scale assembly of Riccia sorocarpa.</title>
        <authorList>
            <person name="Paukszto L."/>
        </authorList>
    </citation>
    <scope>NUCLEOTIDE SEQUENCE [LARGE SCALE GENOMIC DNA]</scope>
    <source>
        <strain evidence="2">LP-2024</strain>
        <tissue evidence="2">Aerial parts of the thallus</tissue>
    </source>
</reference>